<evidence type="ECO:0000313" key="1">
    <source>
        <dbReference type="EMBL" id="XAI70603.1"/>
    </source>
</evidence>
<name>A0AAU6W288_9VIRU</name>
<protein>
    <submittedName>
        <fullName evidence="1">Uncharacterized protein</fullName>
    </submittedName>
</protein>
<dbReference type="EMBL" id="PP179325">
    <property type="protein sequence ID" value="XAI70603.1"/>
    <property type="molecule type" value="Genomic_DNA"/>
</dbReference>
<gene>
    <name evidence="1" type="ORF">Touem01_00074</name>
</gene>
<sequence length="366" mass="40496">MKLTQKLLALLHRVFDPDPERFLALRIAYAGRVMSWSVSDAVLTTRVTGVTGMDLRIDLTSYTLRQLVSFIAAQPGYSVPGAGSGELMSLSARVLIDATGRTDESNGDHLYGYTSLTWAYMDSVAVELRAAKAQIPEALKQMVITTAADSWIDELGEFYNVKRQPGENDSSYGPRIIAETVRPRSNNVAMEKAISYYTGQTTKITDVIIYGDAFPLYDGAIRRNSEYRYQASARPRYCLFDVQYGYDLLSGSDPTEFSLRVQSIINRIRAAGTHLRALSLQSGSISDSFTPPADGELRLNVKPGLVDQFSRPNDVMDTVAALTTLNDALSSPMDSTGMTINYGYAYNSIRRRDSKIRYMGGRSVTE</sequence>
<reference evidence="1" key="1">
    <citation type="journal article" date="2024" name="J. Gen. Virol.">
        <title>Novel phages of Pseudomonas syringae unveil numerous potential auxiliary metabolic genes.</title>
        <authorList>
            <person name="Feltin C."/>
            <person name="Garneau J.R."/>
            <person name="Morris C.E."/>
            <person name="Berard A."/>
            <person name="Torres-Barcelo C."/>
        </authorList>
    </citation>
    <scope>NUCLEOTIDE SEQUENCE</scope>
</reference>
<organism evidence="1">
    <name type="scientific">Pseudomonas phage Touem01</name>
    <dbReference type="NCBI Taxonomy" id="3138548"/>
    <lineage>
        <taxon>Viruses</taxon>
    </lineage>
</organism>
<proteinExistence type="predicted"/>
<accession>A0AAU6W288</accession>